<proteinExistence type="predicted"/>
<gene>
    <name evidence="1" type="ORF">CUJ84_Chr004990</name>
</gene>
<sequence length="62" mass="6837">MSSSAAAETPEIPKTAIMPAKKMILPLDDIWSSFTITAQYAHRMEKNGERSLKPAALFQDEA</sequence>
<protein>
    <submittedName>
        <fullName evidence="1">Uncharacterized protein</fullName>
    </submittedName>
</protein>
<reference evidence="1 2" key="1">
    <citation type="submission" date="2017-11" db="EMBL/GenBank/DDBJ databases">
        <title>Complete genome of Rhizobium leguminosarum Norway, an ineffective micro-symbiont.</title>
        <authorList>
            <person name="Hoffrichter A."/>
            <person name="Liang J."/>
            <person name="Brachmann A."/>
            <person name="Marin M."/>
        </authorList>
    </citation>
    <scope>NUCLEOTIDE SEQUENCE [LARGE SCALE GENOMIC DNA]</scope>
    <source>
        <strain evidence="1 2">Norway</strain>
    </source>
</reference>
<dbReference type="EMBL" id="CP025012">
    <property type="protein sequence ID" value="AUW45281.1"/>
    <property type="molecule type" value="Genomic_DNA"/>
</dbReference>
<evidence type="ECO:0000313" key="2">
    <source>
        <dbReference type="Proteomes" id="UP000238523"/>
    </source>
</evidence>
<evidence type="ECO:0000313" key="1">
    <source>
        <dbReference type="EMBL" id="AUW45281.1"/>
    </source>
</evidence>
<dbReference type="AlphaFoldDB" id="A0A2K9ZB71"/>
<dbReference type="Proteomes" id="UP000238523">
    <property type="component" value="Chromosome"/>
</dbReference>
<organism evidence="1 2">
    <name type="scientific">Rhizobium leguminosarum</name>
    <dbReference type="NCBI Taxonomy" id="384"/>
    <lineage>
        <taxon>Bacteria</taxon>
        <taxon>Pseudomonadati</taxon>
        <taxon>Pseudomonadota</taxon>
        <taxon>Alphaproteobacteria</taxon>
        <taxon>Hyphomicrobiales</taxon>
        <taxon>Rhizobiaceae</taxon>
        <taxon>Rhizobium/Agrobacterium group</taxon>
        <taxon>Rhizobium</taxon>
    </lineage>
</organism>
<name>A0A2K9ZB71_RHILE</name>
<accession>A0A2K9ZB71</accession>